<dbReference type="EMBL" id="CP117416">
    <property type="protein sequence ID" value="WCT56427.1"/>
    <property type="molecule type" value="Genomic_DNA"/>
</dbReference>
<proteinExistence type="predicted"/>
<accession>A0AAX3M4Y1</accession>
<dbReference type="Proteomes" id="UP001220509">
    <property type="component" value="Chromosome"/>
</dbReference>
<dbReference type="AlphaFoldDB" id="A0AAX3M4Y1"/>
<evidence type="ECO:0000313" key="3">
    <source>
        <dbReference type="Proteomes" id="UP001220509"/>
    </source>
</evidence>
<evidence type="ECO:0000313" key="1">
    <source>
        <dbReference type="EMBL" id="WCT56427.1"/>
    </source>
</evidence>
<gene>
    <name evidence="1" type="ORF">PQ456_02520</name>
    <name evidence="2" type="ORF">PQ456_02525</name>
</gene>
<protein>
    <submittedName>
        <fullName evidence="2">Uncharacterized protein</fullName>
    </submittedName>
</protein>
<organism evidence="2 3">
    <name type="scientific">Paenibacillus kyungheensis</name>
    <dbReference type="NCBI Taxonomy" id="1452732"/>
    <lineage>
        <taxon>Bacteria</taxon>
        <taxon>Bacillati</taxon>
        <taxon>Bacillota</taxon>
        <taxon>Bacilli</taxon>
        <taxon>Bacillales</taxon>
        <taxon>Paenibacillaceae</taxon>
        <taxon>Paenibacillus</taxon>
    </lineage>
</organism>
<sequence>MGYVSAEYVQRVTLNLQEAKDAVTVQKAIINQGFPGQTAQMVTVIGGVLLGLLSLVFKLPTAVTFGAGVSSTVAGLLPNERQALTDMANQGLIGFQNAVNSMAGTNYDLIEFDVPKIRFKHNDSSKNWEMATGNIRVIRMHSKNGGWILA</sequence>
<evidence type="ECO:0000313" key="2">
    <source>
        <dbReference type="EMBL" id="WCT56428.1"/>
    </source>
</evidence>
<dbReference type="RefSeq" id="WP_273614716.1">
    <property type="nucleotide sequence ID" value="NZ_CP117416.1"/>
</dbReference>
<reference evidence="2 3" key="1">
    <citation type="submission" date="2023-02" db="EMBL/GenBank/DDBJ databases">
        <title>Genome sequence of Paenibacillus kyungheensis KACC 18744.</title>
        <authorList>
            <person name="Kim S."/>
            <person name="Heo J."/>
            <person name="Kwon S.-W."/>
        </authorList>
    </citation>
    <scope>NUCLEOTIDE SEQUENCE [LARGE SCALE GENOMIC DNA]</scope>
    <source>
        <strain evidence="2 3">KACC 18744</strain>
    </source>
</reference>
<keyword evidence="3" id="KW-1185">Reference proteome</keyword>
<dbReference type="EMBL" id="CP117416">
    <property type="protein sequence ID" value="WCT56428.1"/>
    <property type="molecule type" value="Genomic_DNA"/>
</dbReference>
<dbReference type="KEGG" id="pka:PQ456_02520"/>
<dbReference type="KEGG" id="pka:PQ456_02525"/>
<name>A0AAX3M4Y1_9BACL</name>